<keyword evidence="3" id="KW-1003">Cell membrane</keyword>
<evidence type="ECO:0000256" key="11">
    <source>
        <dbReference type="ARBA" id="ARBA00023288"/>
    </source>
</evidence>
<keyword evidence="8 15" id="KW-0378">Hydrolase</keyword>
<evidence type="ECO:0000256" key="6">
    <source>
        <dbReference type="ARBA" id="ARBA00022729"/>
    </source>
</evidence>
<dbReference type="GeneID" id="31007629"/>
<dbReference type="STRING" id="1441469.A0A225APP5"/>
<evidence type="ECO:0000256" key="9">
    <source>
        <dbReference type="ARBA" id="ARBA00023136"/>
    </source>
</evidence>
<evidence type="ECO:0000256" key="16">
    <source>
        <dbReference type="SAM" id="SignalP"/>
    </source>
</evidence>
<comment type="subcellular location">
    <subcellularLocation>
        <location evidence="1">Cell membrane</location>
        <topology evidence="1">Lipid-anchor</topology>
        <topology evidence="1">GPI-anchor</topology>
    </subcellularLocation>
</comment>
<evidence type="ECO:0000256" key="14">
    <source>
        <dbReference type="PIRSR" id="PIRSR601461-1"/>
    </source>
</evidence>
<dbReference type="InterPro" id="IPR001461">
    <property type="entry name" value="Aspartic_peptidase_A1"/>
</dbReference>
<dbReference type="FunFam" id="2.40.70.10:FF:000011">
    <property type="entry name" value="Aspartic protease"/>
    <property type="match status" value="1"/>
</dbReference>
<feature type="active site" evidence="14">
    <location>
        <position position="284"/>
    </location>
</feature>
<organism evidence="18 19">
    <name type="scientific">Talaromyces atroroseus</name>
    <dbReference type="NCBI Taxonomy" id="1441469"/>
    <lineage>
        <taxon>Eukaryota</taxon>
        <taxon>Fungi</taxon>
        <taxon>Dikarya</taxon>
        <taxon>Ascomycota</taxon>
        <taxon>Pezizomycotina</taxon>
        <taxon>Eurotiomycetes</taxon>
        <taxon>Eurotiomycetidae</taxon>
        <taxon>Eurotiales</taxon>
        <taxon>Trichocomaceae</taxon>
        <taxon>Talaromyces</taxon>
        <taxon>Talaromyces sect. Trachyspermi</taxon>
    </lineage>
</organism>
<name>A0A225APP5_TALAT</name>
<dbReference type="InterPro" id="IPR033876">
    <property type="entry name" value="SAP-like"/>
</dbReference>
<dbReference type="FunFam" id="2.40.70.10:FF:000068">
    <property type="entry name" value="Aspartic-type endopeptidase (OpsB)"/>
    <property type="match status" value="1"/>
</dbReference>
<evidence type="ECO:0000256" key="8">
    <source>
        <dbReference type="ARBA" id="ARBA00022801"/>
    </source>
</evidence>
<dbReference type="InterPro" id="IPR033121">
    <property type="entry name" value="PEPTIDASE_A1"/>
</dbReference>
<dbReference type="RefSeq" id="XP_020117047.1">
    <property type="nucleotide sequence ID" value="XM_020262771.1"/>
</dbReference>
<dbReference type="InterPro" id="IPR021109">
    <property type="entry name" value="Peptidase_aspartic_dom_sf"/>
</dbReference>
<gene>
    <name evidence="18" type="ORF">UA08_07873</name>
</gene>
<feature type="active site" evidence="14">
    <location>
        <position position="86"/>
    </location>
</feature>
<accession>A0A225APP5</accession>
<dbReference type="Pfam" id="PF00026">
    <property type="entry name" value="Asp"/>
    <property type="match status" value="1"/>
</dbReference>
<comment type="caution">
    <text evidence="18">The sequence shown here is derived from an EMBL/GenBank/DDBJ whole genome shotgun (WGS) entry which is preliminary data.</text>
</comment>
<dbReference type="PROSITE" id="PS00141">
    <property type="entry name" value="ASP_PROTEASE"/>
    <property type="match status" value="1"/>
</dbReference>
<keyword evidence="7 15" id="KW-0064">Aspartyl protease</keyword>
<evidence type="ECO:0000256" key="15">
    <source>
        <dbReference type="RuleBase" id="RU000454"/>
    </source>
</evidence>
<evidence type="ECO:0000313" key="19">
    <source>
        <dbReference type="Proteomes" id="UP000214365"/>
    </source>
</evidence>
<feature type="signal peptide" evidence="16">
    <location>
        <begin position="1"/>
        <end position="20"/>
    </location>
</feature>
<feature type="chain" id="PRO_5012533451" description="Probable aspartic-type endopeptidase OPSB" evidence="16">
    <location>
        <begin position="21"/>
        <end position="480"/>
    </location>
</feature>
<evidence type="ECO:0000256" key="4">
    <source>
        <dbReference type="ARBA" id="ARBA00022622"/>
    </source>
</evidence>
<evidence type="ECO:0000256" key="1">
    <source>
        <dbReference type="ARBA" id="ARBA00004609"/>
    </source>
</evidence>
<evidence type="ECO:0000313" key="18">
    <source>
        <dbReference type="EMBL" id="OKL56926.1"/>
    </source>
</evidence>
<evidence type="ECO:0000256" key="12">
    <source>
        <dbReference type="ARBA" id="ARBA00067536"/>
    </source>
</evidence>
<evidence type="ECO:0000256" key="10">
    <source>
        <dbReference type="ARBA" id="ARBA00023180"/>
    </source>
</evidence>
<dbReference type="GO" id="GO:0005886">
    <property type="term" value="C:plasma membrane"/>
    <property type="evidence" value="ECO:0007669"/>
    <property type="project" value="UniProtKB-SubCell"/>
</dbReference>
<protein>
    <recommendedName>
        <fullName evidence="13">Probable aspartic-type endopeptidase OPSB</fullName>
    </recommendedName>
    <alternativeName>
        <fullName evidence="12">Probable aspartic-type endopeptidase opsB</fullName>
    </alternativeName>
</protein>
<keyword evidence="11" id="KW-0449">Lipoprotein</keyword>
<dbReference type="GO" id="GO:0006508">
    <property type="term" value="P:proteolysis"/>
    <property type="evidence" value="ECO:0007669"/>
    <property type="project" value="UniProtKB-KW"/>
</dbReference>
<dbReference type="Proteomes" id="UP000214365">
    <property type="component" value="Unassembled WGS sequence"/>
</dbReference>
<comment type="similarity">
    <text evidence="2 15">Belongs to the peptidase A1 family.</text>
</comment>
<evidence type="ECO:0000256" key="5">
    <source>
        <dbReference type="ARBA" id="ARBA00022670"/>
    </source>
</evidence>
<dbReference type="PANTHER" id="PTHR47966">
    <property type="entry name" value="BETA-SITE APP-CLEAVING ENZYME, ISOFORM A-RELATED"/>
    <property type="match status" value="1"/>
</dbReference>
<reference evidence="18 19" key="1">
    <citation type="submission" date="2015-06" db="EMBL/GenBank/DDBJ databases">
        <title>Talaromyces atroroseus IBT 11181 draft genome.</title>
        <authorList>
            <person name="Rasmussen K.B."/>
            <person name="Rasmussen S."/>
            <person name="Petersen B."/>
            <person name="Sicheritz-Ponten T."/>
            <person name="Mortensen U.H."/>
            <person name="Thrane U."/>
        </authorList>
    </citation>
    <scope>NUCLEOTIDE SEQUENCE [LARGE SCALE GENOMIC DNA]</scope>
    <source>
        <strain evidence="18 19">IBT 11181</strain>
    </source>
</reference>
<keyword evidence="4" id="KW-0336">GPI-anchor</keyword>
<keyword evidence="9" id="KW-0472">Membrane</keyword>
<keyword evidence="6 16" id="KW-0732">Signal</keyword>
<feature type="domain" description="Peptidase A1" evidence="17">
    <location>
        <begin position="68"/>
        <end position="397"/>
    </location>
</feature>
<keyword evidence="19" id="KW-1185">Reference proteome</keyword>
<proteinExistence type="inferred from homology"/>
<dbReference type="PROSITE" id="PS51767">
    <property type="entry name" value="PEPTIDASE_A1"/>
    <property type="match status" value="1"/>
</dbReference>
<evidence type="ECO:0000256" key="3">
    <source>
        <dbReference type="ARBA" id="ARBA00022475"/>
    </source>
</evidence>
<keyword evidence="10" id="KW-0325">Glycoprotein</keyword>
<dbReference type="AlphaFoldDB" id="A0A225APP5"/>
<keyword evidence="5 15" id="KW-0645">Protease</keyword>
<dbReference type="PRINTS" id="PR00792">
    <property type="entry name" value="PEPSIN"/>
</dbReference>
<dbReference type="GO" id="GO:0004190">
    <property type="term" value="F:aspartic-type endopeptidase activity"/>
    <property type="evidence" value="ECO:0007669"/>
    <property type="project" value="UniProtKB-KW"/>
</dbReference>
<dbReference type="EMBL" id="LFMY01000013">
    <property type="protein sequence ID" value="OKL56926.1"/>
    <property type="molecule type" value="Genomic_DNA"/>
</dbReference>
<evidence type="ECO:0000256" key="13">
    <source>
        <dbReference type="ARBA" id="ARBA00068059"/>
    </source>
</evidence>
<dbReference type="Gene3D" id="2.40.70.10">
    <property type="entry name" value="Acid Proteases"/>
    <property type="match status" value="2"/>
</dbReference>
<sequence>MLRSIFAICLAIQSFDTAKAISLAKRDVPAVVALDVGRNHVTDPAGRDLRRKRSMTLSQTLDNEETLYYCNVTLGTPAQSLRLTLDTGSSDLWCNTANSTYCTSEGDPCDSSGTYDPSSSSTYEFVSSDFNITYVDGSGATGDYVKDNLTIGGTTISSFQFGVGFTSSSSAGVLGIGYTADEVQVNYAEQTPYANLPEALVNNGVINSVAYSLWLNDLDSNTGSILFGGVDSGKYTGTLETLPIQTIYGEYAEFLIILTEITLSNSTTTASYSSGSLPAAVLLDSGSSLTYLPDYIVEGLYNDLGVVYEESTEAGYIPCSMMNKDINITYTFSSPAIPVSISELVLEDGTGLTFDDGTAACVFGIAPAGDSTPILGDTFLRSAYVVYDLTNNEISLAPTKFNSDETNVLEITNGTAGVPGATAVSNPVTTVATGQGVGWTVTTATKAASVSSKGAANSMATSLPNHLALGAAGAGILLAL</sequence>
<evidence type="ECO:0000256" key="7">
    <source>
        <dbReference type="ARBA" id="ARBA00022750"/>
    </source>
</evidence>
<dbReference type="InterPro" id="IPR001969">
    <property type="entry name" value="Aspartic_peptidase_AS"/>
</dbReference>
<evidence type="ECO:0000259" key="17">
    <source>
        <dbReference type="PROSITE" id="PS51767"/>
    </source>
</evidence>
<dbReference type="SUPFAM" id="SSF50630">
    <property type="entry name" value="Acid proteases"/>
    <property type="match status" value="1"/>
</dbReference>
<dbReference type="CDD" id="cd05474">
    <property type="entry name" value="SAP_like"/>
    <property type="match status" value="1"/>
</dbReference>
<dbReference type="OrthoDB" id="771136at2759"/>
<dbReference type="GO" id="GO:0098552">
    <property type="term" value="C:side of membrane"/>
    <property type="evidence" value="ECO:0007669"/>
    <property type="project" value="UniProtKB-KW"/>
</dbReference>
<evidence type="ECO:0000256" key="2">
    <source>
        <dbReference type="ARBA" id="ARBA00007447"/>
    </source>
</evidence>
<dbReference type="PANTHER" id="PTHR47966:SF65">
    <property type="entry name" value="ASPARTIC-TYPE ENDOPEPTIDASE"/>
    <property type="match status" value="1"/>
</dbReference>